<dbReference type="EMBL" id="OZ023710">
    <property type="protein sequence ID" value="CAK9882220.1"/>
    <property type="molecule type" value="Genomic_DNA"/>
</dbReference>
<evidence type="ECO:0000313" key="1">
    <source>
        <dbReference type="EMBL" id="CAK9882220.1"/>
    </source>
</evidence>
<protein>
    <submittedName>
        <fullName evidence="1">Uncharacterized protein</fullName>
    </submittedName>
</protein>
<accession>A0ABP1C0E3</accession>
<proteinExistence type="predicted"/>
<name>A0ABP1C0E3_9BRYO</name>
<keyword evidence="2" id="KW-1185">Reference proteome</keyword>
<evidence type="ECO:0000313" key="2">
    <source>
        <dbReference type="Proteomes" id="UP001497522"/>
    </source>
</evidence>
<organism evidence="1 2">
    <name type="scientific">Sphagnum jensenii</name>
    <dbReference type="NCBI Taxonomy" id="128206"/>
    <lineage>
        <taxon>Eukaryota</taxon>
        <taxon>Viridiplantae</taxon>
        <taxon>Streptophyta</taxon>
        <taxon>Embryophyta</taxon>
        <taxon>Bryophyta</taxon>
        <taxon>Sphagnophytina</taxon>
        <taxon>Sphagnopsida</taxon>
        <taxon>Sphagnales</taxon>
        <taxon>Sphagnaceae</taxon>
        <taxon>Sphagnum</taxon>
    </lineage>
</organism>
<reference evidence="1" key="1">
    <citation type="submission" date="2024-03" db="EMBL/GenBank/DDBJ databases">
        <authorList>
            <consortium name="ELIXIR-Norway"/>
            <consortium name="Elixir Norway"/>
        </authorList>
    </citation>
    <scope>NUCLEOTIDE SEQUENCE</scope>
</reference>
<sequence>MLSSSMFTAWSVVNRKVPLLFATNLNLNKVIQATSYLKPRSYISMTPNKINRAFISMFSKFTMCVKALIVNVHAMYMPACYEELIDEYLGFNCGWLVVCHDDWDSVIK</sequence>
<gene>
    <name evidence="1" type="ORF">CSSPJE1EN2_LOCUS23576</name>
</gene>
<dbReference type="Proteomes" id="UP001497522">
    <property type="component" value="Chromosome 9"/>
</dbReference>